<sequence>MEFATSAVGGIVADEVSNSMLVRVKRHASYILNRRKNLEDFKKKVEDLNDEREKVERAVQAAERNEEEIDARVKRWLQRVDEMLNDNAEEVKALEDQAKARCFVCCPNVKSYHQLGKKAQEHAAVVAQLLQRAHLFDRVSYPRDPELIARVPANYYDFHSRSNLLGEIMYALTNQNLKVVGLHGLPGVGKTMLVNVIAKKAWEARLFDEVVIAPVSHSPNIRDIQGDIAEQLGLRFDNVEKESRRAKLLSQRLSGGKKVLVILDDIWEKIELDDIGISLKDDKALNEKQGSIIENSGGSPIDISTGRIIILLTSRNYNVLDQMNAEMKFECRVLSQGEAMALFANIVGHASVNDPAYKPIANQLVEKCAGLPVAVSTIANALKSTSLDVWENALTQLKRSNPANIDKMDWVYSIIELSYRLLKSEEAKSLFKLCALGPASNICLPFLVRYGLGMHLFEDVLTLEQARARVHALVHKLKASSLLLSSNNVHIVKMHDLVHDVCRSIVTKETKMIVIEDDNHMRDLMRKGKFHNCTAISLPYTDVHQLPCVLESPKLKLLLLFSKVKFQLQAPEMLFEKMNDLQVLHLIGMHCPSLPSSFHSLTNLRTLCLDHCKLGKIASISNLKKLDILSFQSSEIMQLPNEIGEMTELRLLDLSDCSNLEVIPANILSKLSRLEELYMGNSFDRWDVEGNASITELRYLNHLTTLHVHVRDAQLLPEDVFPETLRRFRIFIGDIHWDWLNPQKCSRTLKLKVSTRINLDCGIRTMLRKAEELYVDELNGFQSLLYELDNTSFPDLKNLHVKSNSEIQYIINSSHGISSEAFPLVESLLLHDLVNLKKIFHGQIYSGCFSRLRRIEVRNCDSLKNLFSFSTATHFLHQLQGIEVSDCNAIVHILCADREMANQEATGAFVLGELQSITLQSLPNLVSFCFGEEKHSTSHHGQIGNTLSSVPLFAEKVFIYVIV</sequence>
<dbReference type="GO" id="GO:0005524">
    <property type="term" value="F:ATP binding"/>
    <property type="evidence" value="ECO:0007669"/>
    <property type="project" value="UniProtKB-KW"/>
</dbReference>
<evidence type="ECO:0000259" key="6">
    <source>
        <dbReference type="SMART" id="SM00382"/>
    </source>
</evidence>
<dbReference type="InterPro" id="IPR032675">
    <property type="entry name" value="LRR_dom_sf"/>
</dbReference>
<dbReference type="PRINTS" id="PR00364">
    <property type="entry name" value="DISEASERSIST"/>
</dbReference>
<dbReference type="InterPro" id="IPR003593">
    <property type="entry name" value="AAA+_ATPase"/>
</dbReference>
<feature type="coiled-coil region" evidence="5">
    <location>
        <begin position="31"/>
        <end position="97"/>
    </location>
</feature>
<dbReference type="SUPFAM" id="SSF52058">
    <property type="entry name" value="L domain-like"/>
    <property type="match status" value="1"/>
</dbReference>
<dbReference type="GO" id="GO:0006952">
    <property type="term" value="P:defense response"/>
    <property type="evidence" value="ECO:0007669"/>
    <property type="project" value="UniProtKB-KW"/>
</dbReference>
<dbReference type="Gene3D" id="3.80.10.10">
    <property type="entry name" value="Ribonuclease Inhibitor"/>
    <property type="match status" value="1"/>
</dbReference>
<keyword evidence="5" id="KW-0175">Coiled coil</keyword>
<comment type="similarity">
    <text evidence="1">Belongs to the disease resistance NB-LRR family.</text>
</comment>
<dbReference type="Proteomes" id="UP000188268">
    <property type="component" value="Unassembled WGS sequence"/>
</dbReference>
<dbReference type="PROSITE" id="PS51450">
    <property type="entry name" value="LRR"/>
    <property type="match status" value="1"/>
</dbReference>
<protein>
    <submittedName>
        <fullName evidence="7">Disease resistance protein</fullName>
    </submittedName>
</protein>
<evidence type="ECO:0000313" key="8">
    <source>
        <dbReference type="Proteomes" id="UP000188268"/>
    </source>
</evidence>
<dbReference type="Pfam" id="PF00931">
    <property type="entry name" value="NB-ARC"/>
    <property type="match status" value="1"/>
</dbReference>
<dbReference type="OrthoDB" id="1747797at2759"/>
<gene>
    <name evidence="7" type="ORF">CCACVL1_06978</name>
</gene>
<dbReference type="SMART" id="SM00382">
    <property type="entry name" value="AAA"/>
    <property type="match status" value="1"/>
</dbReference>
<evidence type="ECO:0000256" key="2">
    <source>
        <dbReference type="ARBA" id="ARBA00022741"/>
    </source>
</evidence>
<dbReference type="PANTHER" id="PTHR33463">
    <property type="entry name" value="NB-ARC DOMAIN-CONTAINING PROTEIN-RELATED"/>
    <property type="match status" value="1"/>
</dbReference>
<proteinExistence type="inferred from homology"/>
<dbReference type="SUPFAM" id="SSF52540">
    <property type="entry name" value="P-loop containing nucleoside triphosphate hydrolases"/>
    <property type="match status" value="1"/>
</dbReference>
<comment type="caution">
    <text evidence="7">The sequence shown here is derived from an EMBL/GenBank/DDBJ whole genome shotgun (WGS) entry which is preliminary data.</text>
</comment>
<feature type="domain" description="AAA+ ATPase" evidence="6">
    <location>
        <begin position="176"/>
        <end position="338"/>
    </location>
</feature>
<keyword evidence="8" id="KW-1185">Reference proteome</keyword>
<keyword evidence="3" id="KW-0611">Plant defense</keyword>
<organism evidence="7 8">
    <name type="scientific">Corchorus capsularis</name>
    <name type="common">Jute</name>
    <dbReference type="NCBI Taxonomy" id="210143"/>
    <lineage>
        <taxon>Eukaryota</taxon>
        <taxon>Viridiplantae</taxon>
        <taxon>Streptophyta</taxon>
        <taxon>Embryophyta</taxon>
        <taxon>Tracheophyta</taxon>
        <taxon>Spermatophyta</taxon>
        <taxon>Magnoliopsida</taxon>
        <taxon>eudicotyledons</taxon>
        <taxon>Gunneridae</taxon>
        <taxon>Pentapetalae</taxon>
        <taxon>rosids</taxon>
        <taxon>malvids</taxon>
        <taxon>Malvales</taxon>
        <taxon>Malvaceae</taxon>
        <taxon>Grewioideae</taxon>
        <taxon>Apeibeae</taxon>
        <taxon>Corchorus</taxon>
    </lineage>
</organism>
<dbReference type="InterPro" id="IPR057135">
    <property type="entry name" value="At4g27190-like_LRR"/>
</dbReference>
<evidence type="ECO:0000313" key="7">
    <source>
        <dbReference type="EMBL" id="OMO91885.1"/>
    </source>
</evidence>
<dbReference type="PANTHER" id="PTHR33463:SF203">
    <property type="entry name" value="AAA+ ATPASE DOMAIN-CONTAINING PROTEIN"/>
    <property type="match status" value="1"/>
</dbReference>
<name>A0A1R3JAN9_COCAP</name>
<dbReference type="InterPro" id="IPR001611">
    <property type="entry name" value="Leu-rich_rpt"/>
</dbReference>
<dbReference type="InterPro" id="IPR050905">
    <property type="entry name" value="Plant_NBS-LRR"/>
</dbReference>
<keyword evidence="4" id="KW-0067">ATP-binding</keyword>
<dbReference type="InterPro" id="IPR027417">
    <property type="entry name" value="P-loop_NTPase"/>
</dbReference>
<evidence type="ECO:0000256" key="5">
    <source>
        <dbReference type="SAM" id="Coils"/>
    </source>
</evidence>
<dbReference type="Gene3D" id="3.40.50.300">
    <property type="entry name" value="P-loop containing nucleotide triphosphate hydrolases"/>
    <property type="match status" value="1"/>
</dbReference>
<dbReference type="AlphaFoldDB" id="A0A1R3JAN9"/>
<evidence type="ECO:0000256" key="1">
    <source>
        <dbReference type="ARBA" id="ARBA00008894"/>
    </source>
</evidence>
<accession>A0A1R3JAN9</accession>
<dbReference type="EMBL" id="AWWV01008271">
    <property type="protein sequence ID" value="OMO91885.1"/>
    <property type="molecule type" value="Genomic_DNA"/>
</dbReference>
<keyword evidence="2" id="KW-0547">Nucleotide-binding</keyword>
<dbReference type="InterPro" id="IPR042197">
    <property type="entry name" value="Apaf_helical"/>
</dbReference>
<dbReference type="STRING" id="210143.A0A1R3JAN9"/>
<dbReference type="GO" id="GO:0043531">
    <property type="term" value="F:ADP binding"/>
    <property type="evidence" value="ECO:0007669"/>
    <property type="project" value="InterPro"/>
</dbReference>
<dbReference type="Pfam" id="PF23247">
    <property type="entry name" value="LRR_RPS2"/>
    <property type="match status" value="1"/>
</dbReference>
<dbReference type="InterPro" id="IPR002182">
    <property type="entry name" value="NB-ARC"/>
</dbReference>
<reference evidence="7 8" key="1">
    <citation type="submission" date="2013-09" db="EMBL/GenBank/DDBJ databases">
        <title>Corchorus capsularis genome sequencing.</title>
        <authorList>
            <person name="Alam M."/>
            <person name="Haque M.S."/>
            <person name="Islam M.S."/>
            <person name="Emdad E.M."/>
            <person name="Islam M.M."/>
            <person name="Ahmed B."/>
            <person name="Halim A."/>
            <person name="Hossen Q.M.M."/>
            <person name="Hossain M.Z."/>
            <person name="Ahmed R."/>
            <person name="Khan M.M."/>
            <person name="Islam R."/>
            <person name="Rashid M.M."/>
            <person name="Khan S.A."/>
            <person name="Rahman M.S."/>
            <person name="Alam M."/>
        </authorList>
    </citation>
    <scope>NUCLEOTIDE SEQUENCE [LARGE SCALE GENOMIC DNA]</scope>
    <source>
        <strain evidence="8">cv. CVL-1</strain>
        <tissue evidence="7">Whole seedling</tissue>
    </source>
</reference>
<evidence type="ECO:0000256" key="4">
    <source>
        <dbReference type="ARBA" id="ARBA00022840"/>
    </source>
</evidence>
<evidence type="ECO:0000256" key="3">
    <source>
        <dbReference type="ARBA" id="ARBA00022821"/>
    </source>
</evidence>
<dbReference type="Gramene" id="OMO91885">
    <property type="protein sequence ID" value="OMO91885"/>
    <property type="gene ID" value="CCACVL1_06978"/>
</dbReference>
<dbReference type="OMA" id="DREMANQ"/>
<dbReference type="Gene3D" id="1.10.8.430">
    <property type="entry name" value="Helical domain of apoptotic protease-activating factors"/>
    <property type="match status" value="1"/>
</dbReference>